<keyword evidence="1" id="KW-0812">Transmembrane</keyword>
<evidence type="ECO:0000313" key="2">
    <source>
        <dbReference type="EMBL" id="KAG9233626.1"/>
    </source>
</evidence>
<evidence type="ECO:0000313" key="3">
    <source>
        <dbReference type="Proteomes" id="UP000824998"/>
    </source>
</evidence>
<name>A0A9P8C626_9HELO</name>
<protein>
    <submittedName>
        <fullName evidence="2">Uncharacterized protein</fullName>
    </submittedName>
</protein>
<sequence>MSVHANGQPAICPTDYKLVLPEQVLVYHSGTGRTVLVGSLKLTTIFAFAFFTVFAGPTFYSMEDQPVWVAPAVVLSGAIPMVAVMYYYGPFVNYIHIRLPSYARKSRELMIRYVKALPKETELDITTMGGLGRLRMSRVKLQDLYPINQRLGLANIGRDTKDIDAKRRWYARPVRKFGVHPGRTVVMGDVWKKVAATIANRAKPS</sequence>
<feature type="transmembrane region" description="Helical" evidence="1">
    <location>
        <begin position="68"/>
        <end position="88"/>
    </location>
</feature>
<dbReference type="AlphaFoldDB" id="A0A9P8C626"/>
<comment type="caution">
    <text evidence="2">The sequence shown here is derived from an EMBL/GenBank/DDBJ whole genome shotgun (WGS) entry which is preliminary data.</text>
</comment>
<accession>A0A9P8C626</accession>
<organism evidence="2 3">
    <name type="scientific">Amylocarpus encephaloides</name>
    <dbReference type="NCBI Taxonomy" id="45428"/>
    <lineage>
        <taxon>Eukaryota</taxon>
        <taxon>Fungi</taxon>
        <taxon>Dikarya</taxon>
        <taxon>Ascomycota</taxon>
        <taxon>Pezizomycotina</taxon>
        <taxon>Leotiomycetes</taxon>
        <taxon>Helotiales</taxon>
        <taxon>Helotiales incertae sedis</taxon>
        <taxon>Amylocarpus</taxon>
    </lineage>
</organism>
<dbReference type="EMBL" id="MU251492">
    <property type="protein sequence ID" value="KAG9233626.1"/>
    <property type="molecule type" value="Genomic_DNA"/>
</dbReference>
<reference evidence="2" key="1">
    <citation type="journal article" date="2021" name="IMA Fungus">
        <title>Genomic characterization of three marine fungi, including Emericellopsis atlantica sp. nov. with signatures of a generalist lifestyle and marine biomass degradation.</title>
        <authorList>
            <person name="Hagestad O.C."/>
            <person name="Hou L."/>
            <person name="Andersen J.H."/>
            <person name="Hansen E.H."/>
            <person name="Altermark B."/>
            <person name="Li C."/>
            <person name="Kuhnert E."/>
            <person name="Cox R.J."/>
            <person name="Crous P.W."/>
            <person name="Spatafora J.W."/>
            <person name="Lail K."/>
            <person name="Amirebrahimi M."/>
            <person name="Lipzen A."/>
            <person name="Pangilinan J."/>
            <person name="Andreopoulos W."/>
            <person name="Hayes R.D."/>
            <person name="Ng V."/>
            <person name="Grigoriev I.V."/>
            <person name="Jackson S.A."/>
            <person name="Sutton T.D.S."/>
            <person name="Dobson A.D.W."/>
            <person name="Rama T."/>
        </authorList>
    </citation>
    <scope>NUCLEOTIDE SEQUENCE</scope>
    <source>
        <strain evidence="2">TRa018bII</strain>
    </source>
</reference>
<dbReference type="OrthoDB" id="2386090at2759"/>
<keyword evidence="1" id="KW-0472">Membrane</keyword>
<feature type="transmembrane region" description="Helical" evidence="1">
    <location>
        <begin position="42"/>
        <end position="62"/>
    </location>
</feature>
<proteinExistence type="predicted"/>
<keyword evidence="1" id="KW-1133">Transmembrane helix</keyword>
<gene>
    <name evidence="2" type="ORF">BJ875DRAFT_378223</name>
</gene>
<keyword evidence="3" id="KW-1185">Reference proteome</keyword>
<dbReference type="Proteomes" id="UP000824998">
    <property type="component" value="Unassembled WGS sequence"/>
</dbReference>
<evidence type="ECO:0000256" key="1">
    <source>
        <dbReference type="SAM" id="Phobius"/>
    </source>
</evidence>